<dbReference type="SMART" id="SM00225">
    <property type="entry name" value="BTB"/>
    <property type="match status" value="1"/>
</dbReference>
<proteinExistence type="predicted"/>
<dbReference type="InterPro" id="IPR011333">
    <property type="entry name" value="SKP1/BTB/POZ_sf"/>
</dbReference>
<sequence>MEGSKHIRISRPQKISESSKLYRWTDLSCLVLQRLNEQRQKGHFCDVVLVADDQRVPAHRNYLSACSDYFNSMFTIGMKEAHQKEVELVGASFIGLKSAVDFLYSGDLTLDGGNIDYVLETAHLLQIWKVVDFCCEYLENEVNEENYLYLQELASIYSLERLGSYIDSFILRNYGALCFTSAFLQSIPVQKLCQYLMSGQVQHTSEHDLLQSALQWLTHCPQREGLAYQVLQNVRFQLMAKSELLHRVKPAICSLLPKESNCESLVEEAVYYHSNVAAQPLLQNARSTLRMAAERLLFVGGEVSELCLELSDDVYSLDVQKEQWMSETQLPARRSHHCVTSLGNFLYVAGGSFSRDNGGDAASNLLYRYDPRWSQWIQVAAMNQHRVDFYLAALTDKLVAVGGRNENGALSSVEVYCPQLDAWSYVSELPRFTYGHAGAVHKDYVYISGGHDYQIGPYRKNLLCYDPRADAWEERRPMSVARGWHSMCTLDDSIYAIGGSDDNLESMERFDILAVECYSPQCDLWTRVAPLLQPNSESGVAVLDNKIYILGGYSWENTTFSRTVQVYDKERKRWVKGTDLPKTVAGVSASACVLKNRSYDRARKPKTKRPADRGR</sequence>
<dbReference type="Gene3D" id="2.120.10.80">
    <property type="entry name" value="Kelch-type beta propeller"/>
    <property type="match status" value="1"/>
</dbReference>
<dbReference type="Pfam" id="PF24981">
    <property type="entry name" value="Beta-prop_ATRN-LZTR1"/>
    <property type="match status" value="1"/>
</dbReference>
<evidence type="ECO:0000256" key="6">
    <source>
        <dbReference type="ARBA" id="ARBA00022786"/>
    </source>
</evidence>
<dbReference type="GO" id="GO:0097602">
    <property type="term" value="F:cullin family protein binding"/>
    <property type="evidence" value="ECO:0007669"/>
    <property type="project" value="TreeGrafter"/>
</dbReference>
<dbReference type="PROSITE" id="PS50097">
    <property type="entry name" value="BTB"/>
    <property type="match status" value="1"/>
</dbReference>
<keyword evidence="4" id="KW-0880">Kelch repeat</keyword>
<dbReference type="Pfam" id="PF00651">
    <property type="entry name" value="BTB"/>
    <property type="match status" value="1"/>
</dbReference>
<dbReference type="PANTHER" id="PTHR45632">
    <property type="entry name" value="LD33804P"/>
    <property type="match status" value="1"/>
</dbReference>
<evidence type="ECO:0000256" key="4">
    <source>
        <dbReference type="ARBA" id="ARBA00022441"/>
    </source>
</evidence>
<reference evidence="8" key="1">
    <citation type="thesis" date="2020" institute="ProQuest LLC" country="789 East Eisenhower Parkway, Ann Arbor, MI, USA">
        <title>Comparative Genomics and Chromosome Evolution.</title>
        <authorList>
            <person name="Mudd A.B."/>
        </authorList>
    </citation>
    <scope>NUCLEOTIDE SEQUENCE</scope>
    <source>
        <strain evidence="8">HN-11 Male</strain>
        <tissue evidence="8">Kidney and liver</tissue>
    </source>
</reference>
<evidence type="ECO:0000313" key="8">
    <source>
        <dbReference type="EMBL" id="KAG9462561.1"/>
    </source>
</evidence>
<dbReference type="SMART" id="SM00612">
    <property type="entry name" value="Kelch"/>
    <property type="match status" value="6"/>
</dbReference>
<evidence type="ECO:0000259" key="7">
    <source>
        <dbReference type="PROSITE" id="PS50097"/>
    </source>
</evidence>
<dbReference type="Gene3D" id="1.25.40.420">
    <property type="match status" value="1"/>
</dbReference>
<dbReference type="InterPro" id="IPR000210">
    <property type="entry name" value="BTB/POZ_dom"/>
</dbReference>
<dbReference type="SMART" id="SM00875">
    <property type="entry name" value="BACK"/>
    <property type="match status" value="1"/>
</dbReference>
<dbReference type="PANTHER" id="PTHR45632:SF4">
    <property type="entry name" value="KELCH-LIKE PROTEIN 36"/>
    <property type="match status" value="1"/>
</dbReference>
<dbReference type="Pfam" id="PF07707">
    <property type="entry name" value="BACK"/>
    <property type="match status" value="1"/>
</dbReference>
<evidence type="ECO:0000256" key="3">
    <source>
        <dbReference type="ARBA" id="ARBA00019802"/>
    </source>
</evidence>
<dbReference type="InterPro" id="IPR017096">
    <property type="entry name" value="BTB-kelch_protein"/>
</dbReference>
<feature type="domain" description="BTB" evidence="7">
    <location>
        <begin position="45"/>
        <end position="112"/>
    </location>
</feature>
<dbReference type="InterPro" id="IPR015915">
    <property type="entry name" value="Kelch-typ_b-propeller"/>
</dbReference>
<evidence type="ECO:0000313" key="9">
    <source>
        <dbReference type="Proteomes" id="UP000770717"/>
    </source>
</evidence>
<dbReference type="UniPathway" id="UPA00143"/>
<dbReference type="SUPFAM" id="SSF54695">
    <property type="entry name" value="POZ domain"/>
    <property type="match status" value="1"/>
</dbReference>
<dbReference type="PIRSF" id="PIRSF037037">
    <property type="entry name" value="Kelch-like_protein_gigaxonin"/>
    <property type="match status" value="1"/>
</dbReference>
<dbReference type="InterPro" id="IPR006652">
    <property type="entry name" value="Kelch_1"/>
</dbReference>
<accession>A0A8J6B736</accession>
<dbReference type="GO" id="GO:0016567">
    <property type="term" value="P:protein ubiquitination"/>
    <property type="evidence" value="ECO:0007669"/>
    <property type="project" value="UniProtKB-UniPathway"/>
</dbReference>
<keyword evidence="6" id="KW-0833">Ubl conjugation pathway</keyword>
<comment type="function">
    <text evidence="1">Probable substrate-specific adapter of an E3 ubiquitin-protein ligase complex which mediates the ubiquitination and subsequent proteasomal degradation of target proteins.</text>
</comment>
<protein>
    <recommendedName>
        <fullName evidence="3">Kelch-like protein 36</fullName>
    </recommendedName>
</protein>
<gene>
    <name evidence="8" type="ORF">GDO78_013861</name>
</gene>
<dbReference type="InterPro" id="IPR056737">
    <property type="entry name" value="Beta-prop_ATRN-MKLN-like"/>
</dbReference>
<organism evidence="8 9">
    <name type="scientific">Eleutherodactylus coqui</name>
    <name type="common">Puerto Rican coqui</name>
    <dbReference type="NCBI Taxonomy" id="57060"/>
    <lineage>
        <taxon>Eukaryota</taxon>
        <taxon>Metazoa</taxon>
        <taxon>Chordata</taxon>
        <taxon>Craniata</taxon>
        <taxon>Vertebrata</taxon>
        <taxon>Euteleostomi</taxon>
        <taxon>Amphibia</taxon>
        <taxon>Batrachia</taxon>
        <taxon>Anura</taxon>
        <taxon>Neobatrachia</taxon>
        <taxon>Hyloidea</taxon>
        <taxon>Eleutherodactylidae</taxon>
        <taxon>Eleutherodactylinae</taxon>
        <taxon>Eleutherodactylus</taxon>
        <taxon>Eleutherodactylus</taxon>
    </lineage>
</organism>
<dbReference type="SUPFAM" id="SSF117281">
    <property type="entry name" value="Kelch motif"/>
    <property type="match status" value="1"/>
</dbReference>
<dbReference type="EMBL" id="WNTK01010611">
    <property type="protein sequence ID" value="KAG9462561.1"/>
    <property type="molecule type" value="Genomic_DNA"/>
</dbReference>
<evidence type="ECO:0000256" key="5">
    <source>
        <dbReference type="ARBA" id="ARBA00022737"/>
    </source>
</evidence>
<dbReference type="Gene3D" id="3.30.710.10">
    <property type="entry name" value="Potassium Channel Kv1.1, Chain A"/>
    <property type="match status" value="1"/>
</dbReference>
<keyword evidence="9" id="KW-1185">Reference proteome</keyword>
<evidence type="ECO:0000256" key="1">
    <source>
        <dbReference type="ARBA" id="ARBA00003098"/>
    </source>
</evidence>
<dbReference type="InterPro" id="IPR011705">
    <property type="entry name" value="BACK"/>
</dbReference>
<comment type="caution">
    <text evidence="8">The sequence shown here is derived from an EMBL/GenBank/DDBJ whole genome shotgun (WGS) entry which is preliminary data.</text>
</comment>
<dbReference type="AlphaFoldDB" id="A0A8J6B736"/>
<comment type="pathway">
    <text evidence="2">Protein modification; protein ubiquitination.</text>
</comment>
<keyword evidence="5" id="KW-0677">Repeat</keyword>
<dbReference type="OrthoDB" id="6611570at2759"/>
<name>A0A8J6B736_ELECQ</name>
<dbReference type="Proteomes" id="UP000770717">
    <property type="component" value="Unassembled WGS sequence"/>
</dbReference>
<evidence type="ECO:0000256" key="2">
    <source>
        <dbReference type="ARBA" id="ARBA00004906"/>
    </source>
</evidence>